<gene>
    <name evidence="1" type="ORF">HUJ06_015407</name>
</gene>
<reference evidence="1 2" key="1">
    <citation type="journal article" date="2020" name="Mol. Biol. Evol.">
        <title>Distinct Expression and Methylation Patterns for Genes with Different Fates following a Single Whole-Genome Duplication in Flowering Plants.</title>
        <authorList>
            <person name="Shi T."/>
            <person name="Rahmani R.S."/>
            <person name="Gugger P.F."/>
            <person name="Wang M."/>
            <person name="Li H."/>
            <person name="Zhang Y."/>
            <person name="Li Z."/>
            <person name="Wang Q."/>
            <person name="Van de Peer Y."/>
            <person name="Marchal K."/>
            <person name="Chen J."/>
        </authorList>
    </citation>
    <scope>NUCLEOTIDE SEQUENCE [LARGE SCALE GENOMIC DNA]</scope>
    <source>
        <tissue evidence="1">Leaf</tissue>
    </source>
</reference>
<accession>A0A822Z941</accession>
<sequence>MKKVVRNAVVFLFRKKEMGLGINPDA</sequence>
<evidence type="ECO:0000313" key="2">
    <source>
        <dbReference type="Proteomes" id="UP000607653"/>
    </source>
</evidence>
<evidence type="ECO:0000313" key="1">
    <source>
        <dbReference type="EMBL" id="DAD41083.1"/>
    </source>
</evidence>
<comment type="caution">
    <text evidence="1">The sequence shown here is derived from an EMBL/GenBank/DDBJ whole genome shotgun (WGS) entry which is preliminary data.</text>
</comment>
<organism evidence="1 2">
    <name type="scientific">Nelumbo nucifera</name>
    <name type="common">Sacred lotus</name>
    <dbReference type="NCBI Taxonomy" id="4432"/>
    <lineage>
        <taxon>Eukaryota</taxon>
        <taxon>Viridiplantae</taxon>
        <taxon>Streptophyta</taxon>
        <taxon>Embryophyta</taxon>
        <taxon>Tracheophyta</taxon>
        <taxon>Spermatophyta</taxon>
        <taxon>Magnoliopsida</taxon>
        <taxon>Proteales</taxon>
        <taxon>Nelumbonaceae</taxon>
        <taxon>Nelumbo</taxon>
    </lineage>
</organism>
<dbReference type="EMBL" id="DUZY01000005">
    <property type="protein sequence ID" value="DAD41083.1"/>
    <property type="molecule type" value="Genomic_DNA"/>
</dbReference>
<name>A0A822Z941_NELNU</name>
<proteinExistence type="predicted"/>
<dbReference type="Proteomes" id="UP000607653">
    <property type="component" value="Unassembled WGS sequence"/>
</dbReference>
<keyword evidence="2" id="KW-1185">Reference proteome</keyword>
<dbReference type="AlphaFoldDB" id="A0A822Z941"/>
<protein>
    <submittedName>
        <fullName evidence="1">Uncharacterized protein</fullName>
    </submittedName>
</protein>